<feature type="transmembrane region" description="Helical" evidence="1">
    <location>
        <begin position="118"/>
        <end position="136"/>
    </location>
</feature>
<evidence type="ECO:0000313" key="3">
    <source>
        <dbReference type="Proteomes" id="UP000326780"/>
    </source>
</evidence>
<name>A0A5Q0M1B8_VARPD</name>
<gene>
    <name evidence="2" type="ORF">GFK26_12495</name>
</gene>
<feature type="transmembrane region" description="Helical" evidence="1">
    <location>
        <begin position="59"/>
        <end position="83"/>
    </location>
</feature>
<dbReference type="AlphaFoldDB" id="A0A5Q0M1B8"/>
<organism evidence="2 3">
    <name type="scientific">Variovorax paradoxus</name>
    <dbReference type="NCBI Taxonomy" id="34073"/>
    <lineage>
        <taxon>Bacteria</taxon>
        <taxon>Pseudomonadati</taxon>
        <taxon>Pseudomonadota</taxon>
        <taxon>Betaproteobacteria</taxon>
        <taxon>Burkholderiales</taxon>
        <taxon>Comamonadaceae</taxon>
        <taxon>Variovorax</taxon>
    </lineage>
</organism>
<dbReference type="RefSeq" id="WP_153282233.1">
    <property type="nucleotide sequence ID" value="NZ_CP045644.1"/>
</dbReference>
<keyword evidence="1" id="KW-1133">Transmembrane helix</keyword>
<reference evidence="2 3" key="1">
    <citation type="submission" date="2019-10" db="EMBL/GenBank/DDBJ databases">
        <title>Complete genome sequence of Variovorax paradoxus 5C-2.</title>
        <authorList>
            <person name="Gogoleva N.E."/>
            <person name="Balkin A.S."/>
        </authorList>
    </citation>
    <scope>NUCLEOTIDE SEQUENCE [LARGE SCALE GENOMIC DNA]</scope>
    <source>
        <strain evidence="2 3">5C-2</strain>
    </source>
</reference>
<accession>A0A5Q0M1B8</accession>
<keyword evidence="1" id="KW-0812">Transmembrane</keyword>
<keyword evidence="1" id="KW-0472">Membrane</keyword>
<evidence type="ECO:0000313" key="2">
    <source>
        <dbReference type="EMBL" id="QFZ83520.1"/>
    </source>
</evidence>
<evidence type="ECO:0000256" key="1">
    <source>
        <dbReference type="SAM" id="Phobius"/>
    </source>
</evidence>
<protein>
    <recommendedName>
        <fullName evidence="4">Zinc ribbon domain-containing protein</fullName>
    </recommendedName>
</protein>
<dbReference type="EMBL" id="CP045644">
    <property type="protein sequence ID" value="QFZ83520.1"/>
    <property type="molecule type" value="Genomic_DNA"/>
</dbReference>
<sequence>MTTFVHCRGCGAQIHETAPMCPKCGAPQVVAAATGATVAAPLAGAPSAYSQVPWYRRRWFLITSFLTIPVVTGLIALTGSMHYDAKGTVKTFPKNFKTGILITSVYYLYTLTTPIGSTQQILCFLMTLVISLIMGFKR</sequence>
<dbReference type="Proteomes" id="UP000326780">
    <property type="component" value="Chromosome"/>
</dbReference>
<proteinExistence type="predicted"/>
<evidence type="ECO:0008006" key="4">
    <source>
        <dbReference type="Google" id="ProtNLM"/>
    </source>
</evidence>